<sequence>MAELEAKLKRKRAVLKGKVTVAYNFINKLVDQTPDNQTLHEVEIRLERLVGLLDNFQEVQSQIEEIVPLGNLDAETGEWGAFENSYYKTVAYYKTILDDNQPSNLLDNNSSARTESDRLELSQNSVI</sequence>
<evidence type="ECO:0000313" key="1">
    <source>
        <dbReference type="EMBL" id="CAG9760805.1"/>
    </source>
</evidence>
<proteinExistence type="predicted"/>
<organism evidence="1 2">
    <name type="scientific">Ceutorhynchus assimilis</name>
    <name type="common">cabbage seed weevil</name>
    <dbReference type="NCBI Taxonomy" id="467358"/>
    <lineage>
        <taxon>Eukaryota</taxon>
        <taxon>Metazoa</taxon>
        <taxon>Ecdysozoa</taxon>
        <taxon>Arthropoda</taxon>
        <taxon>Hexapoda</taxon>
        <taxon>Insecta</taxon>
        <taxon>Pterygota</taxon>
        <taxon>Neoptera</taxon>
        <taxon>Endopterygota</taxon>
        <taxon>Coleoptera</taxon>
        <taxon>Polyphaga</taxon>
        <taxon>Cucujiformia</taxon>
        <taxon>Curculionidae</taxon>
        <taxon>Ceutorhynchinae</taxon>
        <taxon>Ceutorhynchus</taxon>
    </lineage>
</organism>
<accession>A0A9N9MAJ7</accession>
<reference evidence="1" key="1">
    <citation type="submission" date="2022-01" db="EMBL/GenBank/DDBJ databases">
        <authorList>
            <person name="King R."/>
        </authorList>
    </citation>
    <scope>NUCLEOTIDE SEQUENCE</scope>
</reference>
<keyword evidence="2" id="KW-1185">Reference proteome</keyword>
<dbReference type="OrthoDB" id="6778137at2759"/>
<dbReference type="EMBL" id="OU892277">
    <property type="protein sequence ID" value="CAG9760805.1"/>
    <property type="molecule type" value="Genomic_DNA"/>
</dbReference>
<gene>
    <name evidence="1" type="ORF">CEUTPL_LOCUS1526</name>
</gene>
<dbReference type="AlphaFoldDB" id="A0A9N9MAJ7"/>
<protein>
    <submittedName>
        <fullName evidence="1">Uncharacterized protein</fullName>
    </submittedName>
</protein>
<dbReference type="Proteomes" id="UP001152799">
    <property type="component" value="Chromosome 1"/>
</dbReference>
<name>A0A9N9MAJ7_9CUCU</name>
<evidence type="ECO:0000313" key="2">
    <source>
        <dbReference type="Proteomes" id="UP001152799"/>
    </source>
</evidence>